<evidence type="ECO:0000313" key="8">
    <source>
        <dbReference type="Proteomes" id="UP001320831"/>
    </source>
</evidence>
<dbReference type="InterPro" id="IPR036188">
    <property type="entry name" value="FAD/NAD-bd_sf"/>
</dbReference>
<sequence length="399" mass="42280">MTGRPIAIAGAGIAGLTAALCFAAKGFSVTVFERAEALQEVGAGLQLSPNATRILARLGVLESLGKDAVRPRAILLKDAVRLSTLAGVPLGQRAERRWQAPYLVAHRADLQQALLQQVRANTAIRLELGTEVLGVTAQDAGLVVTVEKAGELREIASSLLIGADGVWSKLRARIGGRQSRFTGFAAFRAILRGGVASEEAVATVARDAVTAFLAPDFHLVAYPLSGGANLNLVLVTHSAEIERGWANAADVGHLLTATRRAAPSLSNIIRLPGAWTAWPIHEVRAGGPWTDARGLVLIGDAAHALSPYAAQGAAMAIEDAALLAELVARDDDMPGALATYERLRKPRLARVARRGAFNRFVWHAAGPAALARDMVLRLKSEESLAADLDWLYSYDVEGL</sequence>
<comment type="cofactor">
    <cofactor evidence="1">
        <name>FAD</name>
        <dbReference type="ChEBI" id="CHEBI:57692"/>
    </cofactor>
</comment>
<keyword evidence="3" id="KW-0274">FAD</keyword>
<comment type="caution">
    <text evidence="7">The sequence shown here is derived from an EMBL/GenBank/DDBJ whole genome shotgun (WGS) entry which is preliminary data.</text>
</comment>
<dbReference type="InterPro" id="IPR002938">
    <property type="entry name" value="FAD-bd"/>
</dbReference>
<dbReference type="Gene3D" id="3.50.50.60">
    <property type="entry name" value="FAD/NAD(P)-binding domain"/>
    <property type="match status" value="1"/>
</dbReference>
<gene>
    <name evidence="7" type="ORF">N5A92_12640</name>
</gene>
<keyword evidence="4" id="KW-0560">Oxidoreductase</keyword>
<keyword evidence="2" id="KW-0285">Flavoprotein</keyword>
<evidence type="ECO:0000256" key="5">
    <source>
        <dbReference type="ARBA" id="ARBA00023033"/>
    </source>
</evidence>
<protein>
    <submittedName>
        <fullName evidence="7">FAD-dependent monooxygenase</fullName>
    </submittedName>
</protein>
<dbReference type="EMBL" id="JAOCZP010000003">
    <property type="protein sequence ID" value="MCT7375880.1"/>
    <property type="molecule type" value="Genomic_DNA"/>
</dbReference>
<proteinExistence type="predicted"/>
<evidence type="ECO:0000256" key="3">
    <source>
        <dbReference type="ARBA" id="ARBA00022827"/>
    </source>
</evidence>
<name>A0ABT2LMT4_9HYPH</name>
<dbReference type="PANTHER" id="PTHR13789">
    <property type="entry name" value="MONOOXYGENASE"/>
    <property type="match status" value="1"/>
</dbReference>
<keyword evidence="5 7" id="KW-0503">Monooxygenase</keyword>
<evidence type="ECO:0000313" key="7">
    <source>
        <dbReference type="EMBL" id="MCT7375880.1"/>
    </source>
</evidence>
<reference evidence="7 8" key="1">
    <citation type="submission" date="2022-09" db="EMBL/GenBank/DDBJ databases">
        <title>Chelativorans salina sp. nov., a novel slightly halophilic bacterium isolated from a saline lake sediment enrichment.</title>
        <authorList>
            <person name="Gao L."/>
            <person name="Fang B.-Z."/>
            <person name="Li W.-J."/>
        </authorList>
    </citation>
    <scope>NUCLEOTIDE SEQUENCE [LARGE SCALE GENOMIC DNA]</scope>
    <source>
        <strain evidence="7 8">EGI FJ00035</strain>
    </source>
</reference>
<dbReference type="PANTHER" id="PTHR13789:SF318">
    <property type="entry name" value="GERANYLGERANYL DIPHOSPHATE REDUCTASE"/>
    <property type="match status" value="1"/>
</dbReference>
<organism evidence="7 8">
    <name type="scientific">Chelativorans salis</name>
    <dbReference type="NCBI Taxonomy" id="2978478"/>
    <lineage>
        <taxon>Bacteria</taxon>
        <taxon>Pseudomonadati</taxon>
        <taxon>Pseudomonadota</taxon>
        <taxon>Alphaproteobacteria</taxon>
        <taxon>Hyphomicrobiales</taxon>
        <taxon>Phyllobacteriaceae</taxon>
        <taxon>Chelativorans</taxon>
    </lineage>
</organism>
<feature type="domain" description="FAD-binding" evidence="6">
    <location>
        <begin position="6"/>
        <end position="353"/>
    </location>
</feature>
<evidence type="ECO:0000256" key="2">
    <source>
        <dbReference type="ARBA" id="ARBA00022630"/>
    </source>
</evidence>
<dbReference type="Proteomes" id="UP001320831">
    <property type="component" value="Unassembled WGS sequence"/>
</dbReference>
<dbReference type="GO" id="GO:0004497">
    <property type="term" value="F:monooxygenase activity"/>
    <property type="evidence" value="ECO:0007669"/>
    <property type="project" value="UniProtKB-KW"/>
</dbReference>
<dbReference type="SUPFAM" id="SSF51905">
    <property type="entry name" value="FAD/NAD(P)-binding domain"/>
    <property type="match status" value="1"/>
</dbReference>
<accession>A0ABT2LMT4</accession>
<evidence type="ECO:0000256" key="4">
    <source>
        <dbReference type="ARBA" id="ARBA00023002"/>
    </source>
</evidence>
<dbReference type="PRINTS" id="PR00420">
    <property type="entry name" value="RNGMNOXGNASE"/>
</dbReference>
<dbReference type="InterPro" id="IPR050493">
    <property type="entry name" value="FAD-dep_Monooxygenase_BioMet"/>
</dbReference>
<dbReference type="RefSeq" id="WP_260903157.1">
    <property type="nucleotide sequence ID" value="NZ_JAOCZP010000003.1"/>
</dbReference>
<dbReference type="Pfam" id="PF01494">
    <property type="entry name" value="FAD_binding_3"/>
    <property type="match status" value="1"/>
</dbReference>
<evidence type="ECO:0000259" key="6">
    <source>
        <dbReference type="Pfam" id="PF01494"/>
    </source>
</evidence>
<dbReference type="SUPFAM" id="SSF54373">
    <property type="entry name" value="FAD-linked reductases, C-terminal domain"/>
    <property type="match status" value="1"/>
</dbReference>
<keyword evidence="8" id="KW-1185">Reference proteome</keyword>
<evidence type="ECO:0000256" key="1">
    <source>
        <dbReference type="ARBA" id="ARBA00001974"/>
    </source>
</evidence>